<dbReference type="Proteomes" id="UP000189818">
    <property type="component" value="Unassembled WGS sequence"/>
</dbReference>
<dbReference type="PANTHER" id="PTHR11669">
    <property type="entry name" value="REPLICATION FACTOR C / DNA POLYMERASE III GAMMA-TAU SUBUNIT"/>
    <property type="match status" value="1"/>
</dbReference>
<gene>
    <name evidence="1" type="ORF">SAMN06295920_101649</name>
</gene>
<evidence type="ECO:0000313" key="2">
    <source>
        <dbReference type="Proteomes" id="UP000189818"/>
    </source>
</evidence>
<evidence type="ECO:0000313" key="1">
    <source>
        <dbReference type="EMBL" id="SKB30608.1"/>
    </source>
</evidence>
<accession>A0A1T5A6P9</accession>
<sequence length="325" mass="34782">MSLVGHDEQVAAFREAADSGRLHHAWLLTGPEGVGKASFALAAATRLLADAAGPRVGLPGIETPDDHPIVNYIRAGSHPDIRILARLTKDKSDDLARSISIEQVRSLQSLFATTPSLSPRRVVIIDAIDDLERPAANALLKNLEEPPAGTTFFLISHAPGRLLPTIRSRCRQLRFAPLGDADMRLALCRALPEEPAEEIDALVGVGNGSPGRALGFAGLEIATLDAAMDRLVEQGDPTNAIRAILSKQLGTKAAQARYEAYLERVPARIAAEARRRHGPALAEAIALWEDARRIGESAVHLSLDQSTTVFELATMLAKLAPAPGR</sequence>
<dbReference type="STRING" id="439228.SAMN06295920_101649"/>
<dbReference type="SUPFAM" id="SSF52540">
    <property type="entry name" value="P-loop containing nucleoside triphosphate hydrolases"/>
    <property type="match status" value="1"/>
</dbReference>
<organism evidence="1 2">
    <name type="scientific">Rhizorhabdus histidinilytica</name>
    <dbReference type="NCBI Taxonomy" id="439228"/>
    <lineage>
        <taxon>Bacteria</taxon>
        <taxon>Pseudomonadati</taxon>
        <taxon>Pseudomonadota</taxon>
        <taxon>Alphaproteobacteria</taxon>
        <taxon>Sphingomonadales</taxon>
        <taxon>Sphingomonadaceae</taxon>
        <taxon>Rhizorhabdus</taxon>
    </lineage>
</organism>
<protein>
    <submittedName>
        <fullName evidence="1">DNA polymerase III, delta prime subunit</fullName>
    </submittedName>
</protein>
<keyword evidence="2" id="KW-1185">Reference proteome</keyword>
<dbReference type="RefSeq" id="WP_079646568.1">
    <property type="nucleotide sequence ID" value="NZ_FUYM01000001.1"/>
</dbReference>
<dbReference type="InterPro" id="IPR027417">
    <property type="entry name" value="P-loop_NTPase"/>
</dbReference>
<dbReference type="GO" id="GO:0009360">
    <property type="term" value="C:DNA polymerase III complex"/>
    <property type="evidence" value="ECO:0007669"/>
    <property type="project" value="TreeGrafter"/>
</dbReference>
<name>A0A1T5A6P9_9SPHN</name>
<dbReference type="AlphaFoldDB" id="A0A1T5A6P9"/>
<reference evidence="2" key="1">
    <citation type="submission" date="2017-02" db="EMBL/GenBank/DDBJ databases">
        <authorList>
            <person name="Varghese N."/>
            <person name="Submissions S."/>
        </authorList>
    </citation>
    <scope>NUCLEOTIDE SEQUENCE [LARGE SCALE GENOMIC DNA]</scope>
    <source>
        <strain evidence="2">UM2</strain>
    </source>
</reference>
<dbReference type="Gene3D" id="3.40.50.300">
    <property type="entry name" value="P-loop containing nucleotide triphosphate hydrolases"/>
    <property type="match status" value="1"/>
</dbReference>
<proteinExistence type="predicted"/>
<dbReference type="OrthoDB" id="9811073at2"/>
<dbReference type="GO" id="GO:0006261">
    <property type="term" value="P:DNA-templated DNA replication"/>
    <property type="evidence" value="ECO:0007669"/>
    <property type="project" value="TreeGrafter"/>
</dbReference>
<dbReference type="InterPro" id="IPR050238">
    <property type="entry name" value="DNA_Rep/Repair_Clamp_Loader"/>
</dbReference>
<dbReference type="Pfam" id="PF13177">
    <property type="entry name" value="DNA_pol3_delta2"/>
    <property type="match status" value="1"/>
</dbReference>
<dbReference type="PANTHER" id="PTHR11669:SF8">
    <property type="entry name" value="DNA POLYMERASE III SUBUNIT DELTA"/>
    <property type="match status" value="1"/>
</dbReference>
<dbReference type="EMBL" id="FUYM01000001">
    <property type="protein sequence ID" value="SKB30608.1"/>
    <property type="molecule type" value="Genomic_DNA"/>
</dbReference>